<evidence type="ECO:0000313" key="1">
    <source>
        <dbReference type="EMBL" id="GAG87454.1"/>
    </source>
</evidence>
<accession>X1AWK9</accession>
<organism evidence="1">
    <name type="scientific">marine sediment metagenome</name>
    <dbReference type="NCBI Taxonomy" id="412755"/>
    <lineage>
        <taxon>unclassified sequences</taxon>
        <taxon>metagenomes</taxon>
        <taxon>ecological metagenomes</taxon>
    </lineage>
</organism>
<evidence type="ECO:0008006" key="2">
    <source>
        <dbReference type="Google" id="ProtNLM"/>
    </source>
</evidence>
<reference evidence="1" key="1">
    <citation type="journal article" date="2014" name="Front. Microbiol.">
        <title>High frequency of phylogenetically diverse reductive dehalogenase-homologous genes in deep subseafloor sedimentary metagenomes.</title>
        <authorList>
            <person name="Kawai M."/>
            <person name="Futagami T."/>
            <person name="Toyoda A."/>
            <person name="Takaki Y."/>
            <person name="Nishi S."/>
            <person name="Hori S."/>
            <person name="Arai W."/>
            <person name="Tsubouchi T."/>
            <person name="Morono Y."/>
            <person name="Uchiyama I."/>
            <person name="Ito T."/>
            <person name="Fujiyama A."/>
            <person name="Inagaki F."/>
            <person name="Takami H."/>
        </authorList>
    </citation>
    <scope>NUCLEOTIDE SEQUENCE</scope>
    <source>
        <strain evidence="1">Expedition CK06-06</strain>
    </source>
</reference>
<comment type="caution">
    <text evidence="1">The sequence shown here is derived from an EMBL/GenBank/DDBJ whole genome shotgun (WGS) entry which is preliminary data.</text>
</comment>
<gene>
    <name evidence="1" type="ORF">S01H4_34439</name>
</gene>
<protein>
    <recommendedName>
        <fullName evidence="2">5'-3' exonuclease alpha-helical arch N-terminal domain-containing protein</fullName>
    </recommendedName>
</protein>
<dbReference type="Gene3D" id="3.40.50.1010">
    <property type="entry name" value="5'-nuclease"/>
    <property type="match status" value="1"/>
</dbReference>
<dbReference type="EMBL" id="BART01018222">
    <property type="protein sequence ID" value="GAG87454.1"/>
    <property type="molecule type" value="Genomic_DNA"/>
</dbReference>
<feature type="non-terminal residue" evidence="1">
    <location>
        <position position="36"/>
    </location>
</feature>
<name>X1AWK9_9ZZZZ</name>
<dbReference type="SUPFAM" id="SSF88723">
    <property type="entry name" value="PIN domain-like"/>
    <property type="match status" value="1"/>
</dbReference>
<proteinExistence type="predicted"/>
<dbReference type="InterPro" id="IPR029060">
    <property type="entry name" value="PIN-like_dom_sf"/>
</dbReference>
<dbReference type="AlphaFoldDB" id="X1AWK9"/>
<sequence>MKSGRNNKVILIDGNNIAYRAFYAVPDSISTSSGII</sequence>